<comment type="caution">
    <text evidence="12">The sequence shown here is derived from an EMBL/GenBank/DDBJ whole genome shotgun (WGS) entry which is preliminary data.</text>
</comment>
<dbReference type="GO" id="GO:0008270">
    <property type="term" value="F:zinc ion binding"/>
    <property type="evidence" value="ECO:0007669"/>
    <property type="project" value="UniProtKB-KW"/>
</dbReference>
<keyword evidence="5" id="KW-0862">Zinc</keyword>
<accession>A0A833QQ06</accession>
<organism evidence="12 13">
    <name type="scientific">Carex littledalei</name>
    <dbReference type="NCBI Taxonomy" id="544730"/>
    <lineage>
        <taxon>Eukaryota</taxon>
        <taxon>Viridiplantae</taxon>
        <taxon>Streptophyta</taxon>
        <taxon>Embryophyta</taxon>
        <taxon>Tracheophyta</taxon>
        <taxon>Spermatophyta</taxon>
        <taxon>Magnoliopsida</taxon>
        <taxon>Liliopsida</taxon>
        <taxon>Poales</taxon>
        <taxon>Cyperaceae</taxon>
        <taxon>Cyperoideae</taxon>
        <taxon>Cariceae</taxon>
        <taxon>Carex</taxon>
        <taxon>Carex subgen. Euthyceras</taxon>
    </lineage>
</organism>
<dbReference type="SMART" id="SM00355">
    <property type="entry name" value="ZnF_C2H2"/>
    <property type="match status" value="3"/>
</dbReference>
<evidence type="ECO:0000256" key="9">
    <source>
        <dbReference type="ARBA" id="ARBA00023452"/>
    </source>
</evidence>
<dbReference type="EMBL" id="SWLB01000019">
    <property type="protein sequence ID" value="KAF3325927.1"/>
    <property type="molecule type" value="Genomic_DNA"/>
</dbReference>
<keyword evidence="6" id="KW-0805">Transcription regulation</keyword>
<dbReference type="InterPro" id="IPR013087">
    <property type="entry name" value="Znf_C2H2_type"/>
</dbReference>
<evidence type="ECO:0000256" key="3">
    <source>
        <dbReference type="ARBA" id="ARBA00022737"/>
    </source>
</evidence>
<keyword evidence="8" id="KW-0539">Nucleus</keyword>
<evidence type="ECO:0000256" key="5">
    <source>
        <dbReference type="ARBA" id="ARBA00022833"/>
    </source>
</evidence>
<sequence length="279" mass="31370">MSDLTHTSSISSSSPLKETLPLLALFSQQQNTSSCEKYGNECQQVLNMNSDITVTLELGLPCDNSKEKFSSGSETAEREPDHGEETIANYGDAIGKLNKGNTYWIPTPAQILLGPTQFSCSVCPKTFHRYNNLQMHMWGHGSQYRKGLDSLRGIQPSGMLHLQCYCCAPGCRNNIDHPRSRPLKDFRTLQTHYKRRHGSRPFSCRKCGKALAVRGDWRTHEKNCGRLWFCVCGTDFKHKRSLKDHVKAFGHGHGAYGLGNNTKPFVYLKEEKALSSEIN</sequence>
<feature type="domain" description="C2H2-type" evidence="11">
    <location>
        <begin position="118"/>
        <end position="145"/>
    </location>
</feature>
<protein>
    <recommendedName>
        <fullName evidence="11">C2H2-type domain-containing protein</fullName>
    </recommendedName>
</protein>
<dbReference type="AlphaFoldDB" id="A0A833QQ06"/>
<dbReference type="PROSITE" id="PS50157">
    <property type="entry name" value="ZINC_FINGER_C2H2_2"/>
    <property type="match status" value="1"/>
</dbReference>
<dbReference type="Proteomes" id="UP000623129">
    <property type="component" value="Unassembled WGS sequence"/>
</dbReference>
<gene>
    <name evidence="12" type="ORF">FCM35_KLT09007</name>
</gene>
<dbReference type="Gene3D" id="3.30.160.60">
    <property type="entry name" value="Classic Zinc Finger"/>
    <property type="match status" value="2"/>
</dbReference>
<dbReference type="OrthoDB" id="6077919at2759"/>
<evidence type="ECO:0000256" key="7">
    <source>
        <dbReference type="ARBA" id="ARBA00023163"/>
    </source>
</evidence>
<dbReference type="InterPro" id="IPR043584">
    <property type="entry name" value="WIP1/2/3/4/5/6"/>
</dbReference>
<keyword evidence="4 10" id="KW-0863">Zinc-finger</keyword>
<dbReference type="InterPro" id="IPR059161">
    <property type="entry name" value="Znf-C2H2_STOP1/2_3rd"/>
</dbReference>
<dbReference type="SUPFAM" id="SSF57667">
    <property type="entry name" value="beta-beta-alpha zinc fingers"/>
    <property type="match status" value="2"/>
</dbReference>
<keyword evidence="7" id="KW-0804">Transcription</keyword>
<dbReference type="Pfam" id="PF22995">
    <property type="entry name" value="C2CH-3rd_BIRD-IDD"/>
    <property type="match status" value="1"/>
</dbReference>
<reference evidence="12" key="1">
    <citation type="submission" date="2020-01" db="EMBL/GenBank/DDBJ databases">
        <title>Genome sequence of Kobresia littledalei, the first chromosome-level genome in the family Cyperaceae.</title>
        <authorList>
            <person name="Qu G."/>
        </authorList>
    </citation>
    <scope>NUCLEOTIDE SEQUENCE</scope>
    <source>
        <strain evidence="12">C.B.Clarke</strain>
        <tissue evidence="12">Leaf</tissue>
    </source>
</reference>
<keyword evidence="2" id="KW-0479">Metal-binding</keyword>
<evidence type="ECO:0000256" key="1">
    <source>
        <dbReference type="ARBA" id="ARBA00004123"/>
    </source>
</evidence>
<dbReference type="Pfam" id="PF00096">
    <property type="entry name" value="zf-C2H2"/>
    <property type="match status" value="1"/>
</dbReference>
<dbReference type="PANTHER" id="PTHR45878:SF1">
    <property type="entry name" value="ZINC FINGER PROTEIN WIP2"/>
    <property type="match status" value="1"/>
</dbReference>
<keyword evidence="13" id="KW-1185">Reference proteome</keyword>
<dbReference type="Pfam" id="PF23115">
    <property type="entry name" value="zf-C2H2_STOP2_3rd"/>
    <property type="match status" value="1"/>
</dbReference>
<evidence type="ECO:0000256" key="4">
    <source>
        <dbReference type="ARBA" id="ARBA00022771"/>
    </source>
</evidence>
<evidence type="ECO:0000256" key="8">
    <source>
        <dbReference type="ARBA" id="ARBA00023242"/>
    </source>
</evidence>
<dbReference type="FunFam" id="3.30.160.60:FF:000523">
    <property type="entry name" value="Zinc finger protein WIP2"/>
    <property type="match status" value="1"/>
</dbReference>
<comment type="subcellular location">
    <subcellularLocation>
        <location evidence="1">Nucleus</location>
    </subcellularLocation>
</comment>
<keyword evidence="3" id="KW-0677">Repeat</keyword>
<dbReference type="GO" id="GO:0005634">
    <property type="term" value="C:nucleus"/>
    <property type="evidence" value="ECO:0007669"/>
    <property type="project" value="UniProtKB-SubCell"/>
</dbReference>
<proteinExistence type="inferred from homology"/>
<dbReference type="PANTHER" id="PTHR45878">
    <property type="entry name" value="ZINC FINGER PROTEIN WIP2"/>
    <property type="match status" value="1"/>
</dbReference>
<evidence type="ECO:0000313" key="12">
    <source>
        <dbReference type="EMBL" id="KAF3325927.1"/>
    </source>
</evidence>
<name>A0A833QQ06_9POAL</name>
<evidence type="ECO:0000256" key="10">
    <source>
        <dbReference type="PROSITE-ProRule" id="PRU00042"/>
    </source>
</evidence>
<dbReference type="PROSITE" id="PS00028">
    <property type="entry name" value="ZINC_FINGER_C2H2_1"/>
    <property type="match status" value="1"/>
</dbReference>
<dbReference type="GO" id="GO:0003700">
    <property type="term" value="F:DNA-binding transcription factor activity"/>
    <property type="evidence" value="ECO:0007669"/>
    <property type="project" value="InterPro"/>
</dbReference>
<evidence type="ECO:0000259" key="11">
    <source>
        <dbReference type="PROSITE" id="PS50157"/>
    </source>
</evidence>
<dbReference type="InterPro" id="IPR055187">
    <property type="entry name" value="C2CH-3rd_BIRD-IDD"/>
</dbReference>
<dbReference type="InterPro" id="IPR036236">
    <property type="entry name" value="Znf_C2H2_sf"/>
</dbReference>
<evidence type="ECO:0000256" key="6">
    <source>
        <dbReference type="ARBA" id="ARBA00023015"/>
    </source>
</evidence>
<comment type="similarity">
    <text evidence="9">Belongs to the WIP C2H2-type zinc-finger protein family.</text>
</comment>
<evidence type="ECO:0000313" key="13">
    <source>
        <dbReference type="Proteomes" id="UP000623129"/>
    </source>
</evidence>
<evidence type="ECO:0000256" key="2">
    <source>
        <dbReference type="ARBA" id="ARBA00022723"/>
    </source>
</evidence>